<gene>
    <name evidence="1" type="ORF">SAMN05216469_1442</name>
</gene>
<dbReference type="AlphaFoldDB" id="A0A1H7QJB0"/>
<name>A0A1H7QJB0_RUMAL</name>
<dbReference type="EMBL" id="FOAT01000044">
    <property type="protein sequence ID" value="SEL48201.1"/>
    <property type="molecule type" value="Genomic_DNA"/>
</dbReference>
<reference evidence="1 2" key="1">
    <citation type="submission" date="2016-10" db="EMBL/GenBank/DDBJ databases">
        <authorList>
            <person name="de Groot N.N."/>
        </authorList>
    </citation>
    <scope>NUCLEOTIDE SEQUENCE [LARGE SCALE GENOMIC DNA]</scope>
    <source>
        <strain evidence="1 2">KH2T6</strain>
    </source>
</reference>
<sequence>MIIAQLVDRIEVGRDYKVSILFNMTYQQFCDNWNTVNTDITVKV</sequence>
<evidence type="ECO:0000313" key="1">
    <source>
        <dbReference type="EMBL" id="SEL48201.1"/>
    </source>
</evidence>
<accession>A0A1H7QJB0</accession>
<evidence type="ECO:0000313" key="2">
    <source>
        <dbReference type="Proteomes" id="UP000186015"/>
    </source>
</evidence>
<organism evidence="1 2">
    <name type="scientific">Ruminococcus albus</name>
    <dbReference type="NCBI Taxonomy" id="1264"/>
    <lineage>
        <taxon>Bacteria</taxon>
        <taxon>Bacillati</taxon>
        <taxon>Bacillota</taxon>
        <taxon>Clostridia</taxon>
        <taxon>Eubacteriales</taxon>
        <taxon>Oscillospiraceae</taxon>
        <taxon>Ruminococcus</taxon>
    </lineage>
</organism>
<proteinExistence type="predicted"/>
<protein>
    <submittedName>
        <fullName evidence="1">Uncharacterized protein</fullName>
    </submittedName>
</protein>
<dbReference type="Proteomes" id="UP000186015">
    <property type="component" value="Unassembled WGS sequence"/>
</dbReference>